<evidence type="ECO:0000313" key="2">
    <source>
        <dbReference type="Proteomes" id="UP000666915"/>
    </source>
</evidence>
<keyword evidence="2" id="KW-1185">Reference proteome</keyword>
<proteinExistence type="predicted"/>
<evidence type="ECO:0008006" key="3">
    <source>
        <dbReference type="Google" id="ProtNLM"/>
    </source>
</evidence>
<dbReference type="Proteomes" id="UP000666915">
    <property type="component" value="Unassembled WGS sequence"/>
</dbReference>
<protein>
    <recommendedName>
        <fullName evidence="3">DUF4261 domain-containing protein</fullName>
    </recommendedName>
</protein>
<evidence type="ECO:0000313" key="1">
    <source>
        <dbReference type="EMBL" id="MBO2441236.1"/>
    </source>
</evidence>
<comment type="caution">
    <text evidence="1">The sequence shown here is derived from an EMBL/GenBank/DDBJ whole genome shotgun (WGS) entry which is preliminary data.</text>
</comment>
<dbReference type="EMBL" id="JAGEOK010000018">
    <property type="protein sequence ID" value="MBO2441236.1"/>
    <property type="molecule type" value="Genomic_DNA"/>
</dbReference>
<dbReference type="RefSeq" id="WP_208269600.1">
    <property type="nucleotide sequence ID" value="NZ_BAAAGM010000047.1"/>
</dbReference>
<sequence>MIDEHTSVGSRHVLCVLGAGLDLGEVEAIAEQEGFELDWEYSGYAPDPRMPAAFEACGAGASFTAPDWEAVRGHDTVAYLLSPPARPGVAFTVARRTLALTARLLRSGATAVKNESNGLAHGRDRWLDLAYKAYAGQEAAVPLYQACVKRPITTGALYFSCGMHLLGAPDVELDHPGAPHPEDVLDLIDGLALYLLMEQRTRELRDGETFALEDGADQWVLRHGPCERFAEDDFFHNPHGYWRLTPGRGTSA</sequence>
<accession>A0ABS3R4R6</accession>
<organism evidence="1 2">
    <name type="scientific">Actinomadura nitritigenes</name>
    <dbReference type="NCBI Taxonomy" id="134602"/>
    <lineage>
        <taxon>Bacteria</taxon>
        <taxon>Bacillati</taxon>
        <taxon>Actinomycetota</taxon>
        <taxon>Actinomycetes</taxon>
        <taxon>Streptosporangiales</taxon>
        <taxon>Thermomonosporaceae</taxon>
        <taxon>Actinomadura</taxon>
    </lineage>
</organism>
<gene>
    <name evidence="1" type="ORF">J4557_27295</name>
</gene>
<reference evidence="1 2" key="1">
    <citation type="submission" date="2021-03" db="EMBL/GenBank/DDBJ databases">
        <authorList>
            <person name="Kanchanasin P."/>
            <person name="Saeng-In P."/>
            <person name="Phongsopitanun W."/>
            <person name="Yuki M."/>
            <person name="Kudo T."/>
            <person name="Ohkuma M."/>
            <person name="Tanasupawat S."/>
        </authorList>
    </citation>
    <scope>NUCLEOTIDE SEQUENCE [LARGE SCALE GENOMIC DNA]</scope>
    <source>
        <strain evidence="1 2">L46</strain>
    </source>
</reference>
<name>A0ABS3R4R6_9ACTN</name>